<evidence type="ECO:0000256" key="6">
    <source>
        <dbReference type="SAM" id="Phobius"/>
    </source>
</evidence>
<reference evidence="7" key="1">
    <citation type="journal article" date="2020" name="Stud. Mycol.">
        <title>101 Dothideomycetes genomes: a test case for predicting lifestyles and emergence of pathogens.</title>
        <authorList>
            <person name="Haridas S."/>
            <person name="Albert R."/>
            <person name="Binder M."/>
            <person name="Bloem J."/>
            <person name="Labutti K."/>
            <person name="Salamov A."/>
            <person name="Andreopoulos B."/>
            <person name="Baker S."/>
            <person name="Barry K."/>
            <person name="Bills G."/>
            <person name="Bluhm B."/>
            <person name="Cannon C."/>
            <person name="Castanera R."/>
            <person name="Culley D."/>
            <person name="Daum C."/>
            <person name="Ezra D."/>
            <person name="Gonzalez J."/>
            <person name="Henrissat B."/>
            <person name="Kuo A."/>
            <person name="Liang C."/>
            <person name="Lipzen A."/>
            <person name="Lutzoni F."/>
            <person name="Magnuson J."/>
            <person name="Mondo S."/>
            <person name="Nolan M."/>
            <person name="Ohm R."/>
            <person name="Pangilinan J."/>
            <person name="Park H.-J."/>
            <person name="Ramirez L."/>
            <person name="Alfaro M."/>
            <person name="Sun H."/>
            <person name="Tritt A."/>
            <person name="Yoshinaga Y."/>
            <person name="Zwiers L.-H."/>
            <person name="Turgeon B."/>
            <person name="Goodwin S."/>
            <person name="Spatafora J."/>
            <person name="Crous P."/>
            <person name="Grigoriev I."/>
        </authorList>
    </citation>
    <scope>NUCLEOTIDE SEQUENCE</scope>
    <source>
        <strain evidence="7">CBS 480.64</strain>
    </source>
</reference>
<dbReference type="InterPro" id="IPR024512">
    <property type="entry name" value="Ser_palmitoyltrfase_ssu-like"/>
</dbReference>
<keyword evidence="4 6" id="KW-1133">Transmembrane helix</keyword>
<comment type="subcellular location">
    <subcellularLocation>
        <location evidence="1">Endoplasmic reticulum membrane</location>
        <topology evidence="1">Multi-pass membrane protein</topology>
    </subcellularLocation>
</comment>
<proteinExistence type="predicted"/>
<evidence type="ECO:0000313" key="8">
    <source>
        <dbReference type="Proteomes" id="UP000799421"/>
    </source>
</evidence>
<protein>
    <submittedName>
        <fullName evidence="7">Uncharacterized protein</fullName>
    </submittedName>
</protein>
<dbReference type="Pfam" id="PF11779">
    <property type="entry name" value="SPT_ssu-like"/>
    <property type="match status" value="1"/>
</dbReference>
<feature type="transmembrane region" description="Helical" evidence="6">
    <location>
        <begin position="12"/>
        <end position="37"/>
    </location>
</feature>
<dbReference type="GO" id="GO:0005789">
    <property type="term" value="C:endoplasmic reticulum membrane"/>
    <property type="evidence" value="ECO:0007669"/>
    <property type="project" value="UniProtKB-SubCell"/>
</dbReference>
<organism evidence="7 8">
    <name type="scientific">Piedraia hortae CBS 480.64</name>
    <dbReference type="NCBI Taxonomy" id="1314780"/>
    <lineage>
        <taxon>Eukaryota</taxon>
        <taxon>Fungi</taxon>
        <taxon>Dikarya</taxon>
        <taxon>Ascomycota</taxon>
        <taxon>Pezizomycotina</taxon>
        <taxon>Dothideomycetes</taxon>
        <taxon>Dothideomycetidae</taxon>
        <taxon>Capnodiales</taxon>
        <taxon>Piedraiaceae</taxon>
        <taxon>Piedraia</taxon>
    </lineage>
</organism>
<dbReference type="EMBL" id="MU006006">
    <property type="protein sequence ID" value="KAF2858613.1"/>
    <property type="molecule type" value="Genomic_DNA"/>
</dbReference>
<keyword evidence="5 6" id="KW-0472">Membrane</keyword>
<sequence length="119" mass="12995">MDNINNIPYTALAAAGGAALIGALLLSSPSALTQWLRRKNYQYEVTFALYMLSPKEKVIFNTILILTMSMFITACVFYLPDHVVNVWREIVNGSLESALPAETVETAIEASLPSETIAA</sequence>
<evidence type="ECO:0000256" key="2">
    <source>
        <dbReference type="ARBA" id="ARBA00022692"/>
    </source>
</evidence>
<keyword evidence="2 6" id="KW-0812">Transmembrane</keyword>
<evidence type="ECO:0000256" key="1">
    <source>
        <dbReference type="ARBA" id="ARBA00004477"/>
    </source>
</evidence>
<evidence type="ECO:0000313" key="7">
    <source>
        <dbReference type="EMBL" id="KAF2858613.1"/>
    </source>
</evidence>
<dbReference type="Proteomes" id="UP000799421">
    <property type="component" value="Unassembled WGS sequence"/>
</dbReference>
<dbReference type="AlphaFoldDB" id="A0A6A7BTZ5"/>
<accession>A0A6A7BTZ5</accession>
<feature type="transmembrane region" description="Helical" evidence="6">
    <location>
        <begin position="58"/>
        <end position="79"/>
    </location>
</feature>
<evidence type="ECO:0000256" key="3">
    <source>
        <dbReference type="ARBA" id="ARBA00022824"/>
    </source>
</evidence>
<name>A0A6A7BTZ5_9PEZI</name>
<keyword evidence="3" id="KW-0256">Endoplasmic reticulum</keyword>
<dbReference type="OrthoDB" id="202672at2759"/>
<evidence type="ECO:0000256" key="4">
    <source>
        <dbReference type="ARBA" id="ARBA00022989"/>
    </source>
</evidence>
<keyword evidence="8" id="KW-1185">Reference proteome</keyword>
<evidence type="ECO:0000256" key="5">
    <source>
        <dbReference type="ARBA" id="ARBA00023136"/>
    </source>
</evidence>
<gene>
    <name evidence="7" type="ORF">K470DRAFT_296260</name>
</gene>